<comment type="subcellular location">
    <subcellularLocation>
        <location evidence="1">Mitochondrion</location>
    </subcellularLocation>
</comment>
<gene>
    <name evidence="5" type="ORF">g.35188</name>
</gene>
<organism evidence="5">
    <name type="scientific">Homalodisca liturata</name>
    <dbReference type="NCBI Taxonomy" id="320908"/>
    <lineage>
        <taxon>Eukaryota</taxon>
        <taxon>Metazoa</taxon>
        <taxon>Ecdysozoa</taxon>
        <taxon>Arthropoda</taxon>
        <taxon>Hexapoda</taxon>
        <taxon>Insecta</taxon>
        <taxon>Pterygota</taxon>
        <taxon>Neoptera</taxon>
        <taxon>Paraneoptera</taxon>
        <taxon>Hemiptera</taxon>
        <taxon>Auchenorrhyncha</taxon>
        <taxon>Membracoidea</taxon>
        <taxon>Cicadellidae</taxon>
        <taxon>Cicadellinae</taxon>
        <taxon>Proconiini</taxon>
        <taxon>Homalodisca</taxon>
    </lineage>
</organism>
<evidence type="ECO:0000313" key="5">
    <source>
        <dbReference type="EMBL" id="JAS84696.1"/>
    </source>
</evidence>
<dbReference type="Pfam" id="PF07147">
    <property type="entry name" value="PDCD9"/>
    <property type="match status" value="1"/>
</dbReference>
<evidence type="ECO:0000256" key="1">
    <source>
        <dbReference type="ARBA" id="ARBA00004173"/>
    </source>
</evidence>
<keyword evidence="4" id="KW-0687">Ribonucleoprotein</keyword>
<evidence type="ECO:0000256" key="3">
    <source>
        <dbReference type="ARBA" id="ARBA00023128"/>
    </source>
</evidence>
<protein>
    <recommendedName>
        <fullName evidence="6">28S ribosomal protein S30, mitochondrial</fullName>
    </recommendedName>
</protein>
<dbReference type="PANTHER" id="PTHR13014">
    <property type="entry name" value="MITOCHONDRIAL 28S RIBOSOMAL PROTEIN S30/P52 PRO-APOTOTIC PROTEIN"/>
    <property type="match status" value="1"/>
</dbReference>
<dbReference type="InterPro" id="IPR010793">
    <property type="entry name" value="Ribosomal_mL37/mL65"/>
</dbReference>
<reference evidence="5" key="1">
    <citation type="submission" date="2015-11" db="EMBL/GenBank/DDBJ databases">
        <title>De novo transcriptome assembly of four potential Pierce s Disease insect vectors from Arizona vineyards.</title>
        <authorList>
            <person name="Tassone E.E."/>
        </authorList>
    </citation>
    <scope>NUCLEOTIDE SEQUENCE</scope>
</reference>
<evidence type="ECO:0000256" key="4">
    <source>
        <dbReference type="ARBA" id="ARBA00023274"/>
    </source>
</evidence>
<sequence length="594" mass="69748">MSLSQFTFKGVKLGLTPFATQRILKIKHLRRMSSNIYPDDQYTERPNYPRILDLSEKSCYKRERDAKLDKIKKLGTVEEKFFGINMPRFYGWSSLMLKEGNFPFNFLPFVQHITRTDFIKVDEFPFSTNLSENEIKNLVDRIRPQLQDAILLELIKKRHRHIVDGRADMMGEGELADEVTKGVVEQLNRILSANLAQHAPHLYEAEIDFEPRIEAFWRVGGFHPDQQTYDERKKDKEDHEKELKTNRFAKRKIKEEPDDLVGHFIQYIGHPILQLRSSRPLRPLEPRLSPTFSTAIEEGVTSVKPHLTPDLSRVPVLRYDPGFYGLEKIRRHGTNIPGFWPGDPNEFGLLSFHSRGHLLGRPPSFGAEDVSHTITAQAMLAGYSWLLGQASYQGFTTFQDITYPLTTTTVVTDGRIFSFFASQLNTLLFHEEFIDENAKVNVCYGTPTRELFQKIEGDEIIGWDDRALRQLVEAYLNAPMEREGVDMKPFLDKDAPYVKDISQEERRIWLHDQFRYLSSNRPRHRLDPEIYDWEYIYKIKFQTRPMDPKRRFFELGEDPFKRRLDDRANCYIPKKLRDPENPKKKFKDMFWPDC</sequence>
<keyword evidence="2" id="KW-0689">Ribosomal protein</keyword>
<dbReference type="GO" id="GO:0005762">
    <property type="term" value="C:mitochondrial large ribosomal subunit"/>
    <property type="evidence" value="ECO:0007669"/>
    <property type="project" value="TreeGrafter"/>
</dbReference>
<name>A0A1B6ICP4_9HEMI</name>
<proteinExistence type="predicted"/>
<accession>A0A1B6ICP4</accession>
<dbReference type="PANTHER" id="PTHR13014:SF3">
    <property type="entry name" value="LARGE RIBOSOMAL SUBUNIT PROTEIN ML65"/>
    <property type="match status" value="1"/>
</dbReference>
<dbReference type="GO" id="GO:0006412">
    <property type="term" value="P:translation"/>
    <property type="evidence" value="ECO:0007669"/>
    <property type="project" value="InterPro"/>
</dbReference>
<keyword evidence="3" id="KW-0496">Mitochondrion</keyword>
<evidence type="ECO:0000256" key="2">
    <source>
        <dbReference type="ARBA" id="ARBA00022980"/>
    </source>
</evidence>
<dbReference type="InterPro" id="IPR039982">
    <property type="entry name" value="Ribosomal_mL65"/>
</dbReference>
<dbReference type="EMBL" id="GECU01023010">
    <property type="protein sequence ID" value="JAS84696.1"/>
    <property type="molecule type" value="Transcribed_RNA"/>
</dbReference>
<dbReference type="GO" id="GO:0003735">
    <property type="term" value="F:structural constituent of ribosome"/>
    <property type="evidence" value="ECO:0007669"/>
    <property type="project" value="InterPro"/>
</dbReference>
<evidence type="ECO:0008006" key="6">
    <source>
        <dbReference type="Google" id="ProtNLM"/>
    </source>
</evidence>
<dbReference type="AlphaFoldDB" id="A0A1B6ICP4"/>